<name>A0A9P0A2I6_BEMTA</name>
<dbReference type="AlphaFoldDB" id="A0A9P0A2I6"/>
<protein>
    <submittedName>
        <fullName evidence="2">Uncharacterized protein</fullName>
    </submittedName>
</protein>
<proteinExistence type="predicted"/>
<feature type="region of interest" description="Disordered" evidence="1">
    <location>
        <begin position="205"/>
        <end position="225"/>
    </location>
</feature>
<dbReference type="EMBL" id="OU963871">
    <property type="protein sequence ID" value="CAH0383041.1"/>
    <property type="molecule type" value="Genomic_DNA"/>
</dbReference>
<evidence type="ECO:0000313" key="2">
    <source>
        <dbReference type="EMBL" id="CAH0383041.1"/>
    </source>
</evidence>
<sequence>MSDSQRSDSQRSDTQRSDYATKWGHSFLPCDRDFSTIKQGLTDRDRIYTVDEIKEALMDCPSSKKYTIIDITGKNVLDFKDWFPKFYQKTAISEETKGKQVSKKNKEHLSISQYHQFNFDRKNPGQIVTQPFIDSLQKSTFQLRQTGSAKVQPPTAKAYPAGKVPIKKAKLDDVKKLVSYIPHEVSLKDGSIVKPHVFYKNLLKWPTTGSADDDNDSDSDADVEE</sequence>
<evidence type="ECO:0000256" key="1">
    <source>
        <dbReference type="SAM" id="MobiDB-lite"/>
    </source>
</evidence>
<reference evidence="2" key="1">
    <citation type="submission" date="2021-12" db="EMBL/GenBank/DDBJ databases">
        <authorList>
            <person name="King R."/>
        </authorList>
    </citation>
    <scope>NUCLEOTIDE SEQUENCE</scope>
</reference>
<keyword evidence="3" id="KW-1185">Reference proteome</keyword>
<feature type="compositionally biased region" description="Acidic residues" evidence="1">
    <location>
        <begin position="211"/>
        <end position="225"/>
    </location>
</feature>
<accession>A0A9P0A2I6</accession>
<gene>
    <name evidence="2" type="ORF">BEMITA_LOCUS2522</name>
</gene>
<dbReference type="Proteomes" id="UP001152759">
    <property type="component" value="Chromosome 10"/>
</dbReference>
<evidence type="ECO:0000313" key="3">
    <source>
        <dbReference type="Proteomes" id="UP001152759"/>
    </source>
</evidence>
<organism evidence="2 3">
    <name type="scientific">Bemisia tabaci</name>
    <name type="common">Sweetpotato whitefly</name>
    <name type="synonym">Aleurodes tabaci</name>
    <dbReference type="NCBI Taxonomy" id="7038"/>
    <lineage>
        <taxon>Eukaryota</taxon>
        <taxon>Metazoa</taxon>
        <taxon>Ecdysozoa</taxon>
        <taxon>Arthropoda</taxon>
        <taxon>Hexapoda</taxon>
        <taxon>Insecta</taxon>
        <taxon>Pterygota</taxon>
        <taxon>Neoptera</taxon>
        <taxon>Paraneoptera</taxon>
        <taxon>Hemiptera</taxon>
        <taxon>Sternorrhyncha</taxon>
        <taxon>Aleyrodoidea</taxon>
        <taxon>Aleyrodidae</taxon>
        <taxon>Aleyrodinae</taxon>
        <taxon>Bemisia</taxon>
    </lineage>
</organism>